<feature type="non-terminal residue" evidence="2">
    <location>
        <position position="1"/>
    </location>
</feature>
<reference evidence="3" key="1">
    <citation type="journal article" date="2014" name="Microb. Cell Fact.">
        <title>Exploiting Issatchenkia orientalis SD108 for succinic acid production.</title>
        <authorList>
            <person name="Xiao H."/>
            <person name="Shao Z."/>
            <person name="Jiang Y."/>
            <person name="Dole S."/>
            <person name="Zhao H."/>
        </authorList>
    </citation>
    <scope>NUCLEOTIDE SEQUENCE [LARGE SCALE GENOMIC DNA]</scope>
    <source>
        <strain evidence="3">SD108</strain>
    </source>
</reference>
<dbReference type="HOGENOM" id="CLU_3427967_0_0_1"/>
<dbReference type="Proteomes" id="UP000029867">
    <property type="component" value="Unassembled WGS sequence"/>
</dbReference>
<accession>A0A099NR92</accession>
<dbReference type="EMBL" id="JQFK01001692">
    <property type="protein sequence ID" value="KGK34391.1"/>
    <property type="molecule type" value="Genomic_DNA"/>
</dbReference>
<evidence type="ECO:0000313" key="3">
    <source>
        <dbReference type="Proteomes" id="UP000029867"/>
    </source>
</evidence>
<evidence type="ECO:0000313" key="1">
    <source>
        <dbReference type="EMBL" id="KGK34371.1"/>
    </source>
</evidence>
<reference evidence="2" key="2">
    <citation type="submission" date="2014-08" db="EMBL/GenBank/DDBJ databases">
        <title>Exploiting Issatchenkia orientalis SD108 for Succinic Acid Production.</title>
        <authorList>
            <person name="Xiao H."/>
            <person name="Shao Z."/>
            <person name="Jiang Y."/>
            <person name="Dole S."/>
            <person name="Zhao H."/>
        </authorList>
    </citation>
    <scope>NUCLEOTIDE SEQUENCE [LARGE SCALE GENOMIC DNA]</scope>
    <source>
        <strain evidence="2">SD108</strain>
    </source>
</reference>
<dbReference type="AlphaFoldDB" id="A0A099NR92"/>
<sequence>DLYLQLLLILVSILEIYVNAS</sequence>
<proteinExistence type="predicted"/>
<name>A0A099NR92_PICKU</name>
<organism evidence="2 3">
    <name type="scientific">Pichia kudriavzevii</name>
    <name type="common">Yeast</name>
    <name type="synonym">Issatchenkia orientalis</name>
    <dbReference type="NCBI Taxonomy" id="4909"/>
    <lineage>
        <taxon>Eukaryota</taxon>
        <taxon>Fungi</taxon>
        <taxon>Dikarya</taxon>
        <taxon>Ascomycota</taxon>
        <taxon>Saccharomycotina</taxon>
        <taxon>Pichiomycetes</taxon>
        <taxon>Pichiales</taxon>
        <taxon>Pichiaceae</taxon>
        <taxon>Pichia</taxon>
    </lineage>
</organism>
<dbReference type="EMBL" id="JQFK01001713">
    <property type="protein sequence ID" value="KGK34371.1"/>
    <property type="molecule type" value="Genomic_DNA"/>
</dbReference>
<comment type="caution">
    <text evidence="2">The sequence shown here is derived from an EMBL/GenBank/DDBJ whole genome shotgun (WGS) entry which is preliminary data.</text>
</comment>
<gene>
    <name evidence="2" type="ORF">JL09_g6462</name>
    <name evidence="1" type="ORF">JL09_g6482</name>
</gene>
<protein>
    <submittedName>
        <fullName evidence="2">Uncharacterized protein</fullName>
    </submittedName>
</protein>
<evidence type="ECO:0000313" key="2">
    <source>
        <dbReference type="EMBL" id="KGK34391.1"/>
    </source>
</evidence>